<gene>
    <name evidence="16" type="primary">murE</name>
    <name evidence="16" type="ORF">GCM10010969_05330</name>
</gene>
<evidence type="ECO:0000313" key="16">
    <source>
        <dbReference type="EMBL" id="GGN92628.1"/>
    </source>
</evidence>
<protein>
    <submittedName>
        <fullName evidence="16">UDP-N-acetylmuramoyl-L-alanyl-D-glutamate--2, 6-diaminopimelate ligase</fullName>
    </submittedName>
</protein>
<dbReference type="PANTHER" id="PTHR23135:SF4">
    <property type="entry name" value="UDP-N-ACETYLMURAMOYL-L-ALANYL-D-GLUTAMATE--2,6-DIAMINOPIMELATE LIGASE MURE HOMOLOG, CHLOROPLASTIC"/>
    <property type="match status" value="1"/>
</dbReference>
<comment type="caution">
    <text evidence="16">The sequence shown here is derived from an EMBL/GenBank/DDBJ whole genome shotgun (WGS) entry which is preliminary data.</text>
</comment>
<comment type="similarity">
    <text evidence="2">Belongs to the MurCDEF family. MurE subfamily.</text>
</comment>
<comment type="subcellular location">
    <subcellularLocation>
        <location evidence="12">Cytoplasm</location>
    </subcellularLocation>
</comment>
<evidence type="ECO:0000256" key="12">
    <source>
        <dbReference type="RuleBase" id="RU004135"/>
    </source>
</evidence>
<dbReference type="InterPro" id="IPR036565">
    <property type="entry name" value="Mur-like_cat_sf"/>
</dbReference>
<dbReference type="Proteomes" id="UP000606653">
    <property type="component" value="Unassembled WGS sequence"/>
</dbReference>
<dbReference type="RefSeq" id="WP_018975465.1">
    <property type="nucleotide sequence ID" value="NZ_BMLN01000001.1"/>
</dbReference>
<dbReference type="InterPro" id="IPR035911">
    <property type="entry name" value="MurE/MurF_N"/>
</dbReference>
<keyword evidence="5 12" id="KW-0132">Cell division</keyword>
<dbReference type="Pfam" id="PF01225">
    <property type="entry name" value="Mur_ligase"/>
    <property type="match status" value="1"/>
</dbReference>
<dbReference type="Pfam" id="PF02875">
    <property type="entry name" value="Mur_ligase_C"/>
    <property type="match status" value="1"/>
</dbReference>
<keyword evidence="9 12" id="KW-0573">Peptidoglycan synthesis</keyword>
<dbReference type="Gene3D" id="3.40.1190.10">
    <property type="entry name" value="Mur-like, catalytic domain"/>
    <property type="match status" value="1"/>
</dbReference>
<dbReference type="GO" id="GO:0016874">
    <property type="term" value="F:ligase activity"/>
    <property type="evidence" value="ECO:0007669"/>
    <property type="project" value="UniProtKB-KW"/>
</dbReference>
<evidence type="ECO:0000256" key="7">
    <source>
        <dbReference type="ARBA" id="ARBA00022840"/>
    </source>
</evidence>
<evidence type="ECO:0000259" key="15">
    <source>
        <dbReference type="Pfam" id="PF08245"/>
    </source>
</evidence>
<name>A0ABQ2KT91_9BACL</name>
<evidence type="ECO:0000256" key="5">
    <source>
        <dbReference type="ARBA" id="ARBA00022618"/>
    </source>
</evidence>
<accession>A0ABQ2KT91</accession>
<keyword evidence="3" id="KW-0963">Cytoplasm</keyword>
<evidence type="ECO:0000256" key="6">
    <source>
        <dbReference type="ARBA" id="ARBA00022741"/>
    </source>
</evidence>
<dbReference type="InterPro" id="IPR000713">
    <property type="entry name" value="Mur_ligase_N"/>
</dbReference>
<proteinExistence type="inferred from homology"/>
<evidence type="ECO:0000256" key="8">
    <source>
        <dbReference type="ARBA" id="ARBA00022960"/>
    </source>
</evidence>
<sequence length="492" mass="54466">MKLSHLLGTALNHSCPVDADPNVCGLAFHSEQVRQGDLFVAIAGTGTDGHRYIADAVEAGACAVVCEHPPSYCAVPCIGVSNARLALALLSAEFYGHPGSERTLIGVTGTNGKTTTSHLIHHVLESTEQPAMLLGTVERRMNGRSYPSSMTTHDALQIQRWLRESRDSCAVLEVSSHGLDQHRVSGLRFDYAVFMNLSREHLDYHQTLEIYFRSKARLFQLLKPGGTAVVCTNCRWGRLLVGELKSEGIHTLTFGRREDDDLRLVSADSGTTTEFTIAEKGMRSAVPIRFRIPLPGLHNVWNAAAAILLARSRGIPAESIASALQHFPGVPGRLETYSHPNGALLIVDYAHTPDGLLQCLHAVKAYSPKRLTHIFGFRGGRDEDKWETMLKLSRRYSDRTVLTFDDLNLTSAESMLERYRSLSRGETDIRADRTLALEEAWNNAVPGECILITGKGPELYKEDFRLKTHSDPETIRYLQKRALLESEEAAAR</sequence>
<dbReference type="InterPro" id="IPR036615">
    <property type="entry name" value="Mur_ligase_C_dom_sf"/>
</dbReference>
<feature type="domain" description="Mur ligase C-terminal" evidence="14">
    <location>
        <begin position="332"/>
        <end position="456"/>
    </location>
</feature>
<dbReference type="PROSITE" id="PS01011">
    <property type="entry name" value="FOLYLPOLYGLU_SYNT_1"/>
    <property type="match status" value="1"/>
</dbReference>
<dbReference type="SUPFAM" id="SSF53244">
    <property type="entry name" value="MurD-like peptide ligases, peptide-binding domain"/>
    <property type="match status" value="1"/>
</dbReference>
<dbReference type="InterPro" id="IPR004101">
    <property type="entry name" value="Mur_ligase_C"/>
</dbReference>
<feature type="domain" description="Mur ligase N-terminal catalytic" evidence="13">
    <location>
        <begin position="27"/>
        <end position="95"/>
    </location>
</feature>
<dbReference type="SUPFAM" id="SSF53623">
    <property type="entry name" value="MurD-like peptide ligases, catalytic domain"/>
    <property type="match status" value="1"/>
</dbReference>
<dbReference type="Gene3D" id="3.90.190.20">
    <property type="entry name" value="Mur ligase, C-terminal domain"/>
    <property type="match status" value="1"/>
</dbReference>
<keyword evidence="11 12" id="KW-0961">Cell wall biogenesis/degradation</keyword>
<evidence type="ECO:0000259" key="13">
    <source>
        <dbReference type="Pfam" id="PF01225"/>
    </source>
</evidence>
<evidence type="ECO:0000256" key="10">
    <source>
        <dbReference type="ARBA" id="ARBA00023306"/>
    </source>
</evidence>
<keyword evidence="10 12" id="KW-0131">Cell cycle</keyword>
<keyword evidence="8 12" id="KW-0133">Cell shape</keyword>
<keyword evidence="6" id="KW-0547">Nucleotide-binding</keyword>
<dbReference type="EMBL" id="BMLN01000001">
    <property type="protein sequence ID" value="GGN92628.1"/>
    <property type="molecule type" value="Genomic_DNA"/>
</dbReference>
<dbReference type="SUPFAM" id="SSF63418">
    <property type="entry name" value="MurE/MurF N-terminal domain"/>
    <property type="match status" value="1"/>
</dbReference>
<evidence type="ECO:0000256" key="3">
    <source>
        <dbReference type="ARBA" id="ARBA00022490"/>
    </source>
</evidence>
<reference evidence="17" key="1">
    <citation type="journal article" date="2019" name="Int. J. Syst. Evol. Microbiol.">
        <title>The Global Catalogue of Microorganisms (GCM) 10K type strain sequencing project: providing services to taxonomists for standard genome sequencing and annotation.</title>
        <authorList>
            <consortium name="The Broad Institute Genomics Platform"/>
            <consortium name="The Broad Institute Genome Sequencing Center for Infectious Disease"/>
            <person name="Wu L."/>
            <person name="Ma J."/>
        </authorList>
    </citation>
    <scope>NUCLEOTIDE SEQUENCE [LARGE SCALE GENOMIC DNA]</scope>
    <source>
        <strain evidence="17">CGMCC 1.6964</strain>
    </source>
</reference>
<keyword evidence="4 16" id="KW-0436">Ligase</keyword>
<organism evidence="16 17">
    <name type="scientific">Saccharibacillus kuerlensis</name>
    <dbReference type="NCBI Taxonomy" id="459527"/>
    <lineage>
        <taxon>Bacteria</taxon>
        <taxon>Bacillati</taxon>
        <taxon>Bacillota</taxon>
        <taxon>Bacilli</taxon>
        <taxon>Bacillales</taxon>
        <taxon>Paenibacillaceae</taxon>
        <taxon>Saccharibacillus</taxon>
    </lineage>
</organism>
<evidence type="ECO:0000256" key="1">
    <source>
        <dbReference type="ARBA" id="ARBA00004752"/>
    </source>
</evidence>
<dbReference type="InterPro" id="IPR013221">
    <property type="entry name" value="Mur_ligase_cen"/>
</dbReference>
<keyword evidence="17" id="KW-1185">Reference proteome</keyword>
<dbReference type="PANTHER" id="PTHR23135">
    <property type="entry name" value="MUR LIGASE FAMILY MEMBER"/>
    <property type="match status" value="1"/>
</dbReference>
<evidence type="ECO:0000256" key="2">
    <source>
        <dbReference type="ARBA" id="ARBA00005898"/>
    </source>
</evidence>
<evidence type="ECO:0000256" key="9">
    <source>
        <dbReference type="ARBA" id="ARBA00022984"/>
    </source>
</evidence>
<evidence type="ECO:0000256" key="11">
    <source>
        <dbReference type="ARBA" id="ARBA00023316"/>
    </source>
</evidence>
<dbReference type="NCBIfam" id="TIGR01085">
    <property type="entry name" value="murE"/>
    <property type="match status" value="1"/>
</dbReference>
<evidence type="ECO:0000256" key="4">
    <source>
        <dbReference type="ARBA" id="ARBA00022598"/>
    </source>
</evidence>
<dbReference type="Gene3D" id="3.40.1390.10">
    <property type="entry name" value="MurE/MurF, N-terminal domain"/>
    <property type="match status" value="1"/>
</dbReference>
<dbReference type="Pfam" id="PF08245">
    <property type="entry name" value="Mur_ligase_M"/>
    <property type="match status" value="1"/>
</dbReference>
<dbReference type="InterPro" id="IPR005761">
    <property type="entry name" value="UDP-N-AcMur-Glu-dNH2Pim_ligase"/>
</dbReference>
<keyword evidence="7" id="KW-0067">ATP-binding</keyword>
<feature type="domain" description="Mur ligase central" evidence="15">
    <location>
        <begin position="107"/>
        <end position="310"/>
    </location>
</feature>
<evidence type="ECO:0000259" key="14">
    <source>
        <dbReference type="Pfam" id="PF02875"/>
    </source>
</evidence>
<dbReference type="InterPro" id="IPR018109">
    <property type="entry name" value="Folylpolyglutamate_synth_CS"/>
</dbReference>
<comment type="pathway">
    <text evidence="1 12">Cell wall biogenesis; peptidoglycan biosynthesis.</text>
</comment>
<evidence type="ECO:0000313" key="17">
    <source>
        <dbReference type="Proteomes" id="UP000606653"/>
    </source>
</evidence>